<evidence type="ECO:0000256" key="1">
    <source>
        <dbReference type="ARBA" id="ARBA00005187"/>
    </source>
</evidence>
<dbReference type="NCBIfam" id="TIGR01536">
    <property type="entry name" value="asn_synth_AEB"/>
    <property type="match status" value="1"/>
</dbReference>
<dbReference type="AlphaFoldDB" id="A0A7G9QLQ4"/>
<feature type="domain" description="Glutamine amidotransferase type-2" evidence="11">
    <location>
        <begin position="2"/>
        <end position="204"/>
    </location>
</feature>
<evidence type="ECO:0000256" key="6">
    <source>
        <dbReference type="ARBA" id="ARBA00022962"/>
    </source>
</evidence>
<dbReference type="GO" id="GO:0004066">
    <property type="term" value="F:asparagine synthase (glutamine-hydrolyzing) activity"/>
    <property type="evidence" value="ECO:0007669"/>
    <property type="project" value="UniProtKB-EC"/>
</dbReference>
<sequence>MCGIYGTTMPVGDETVLAKLARARFRGPDVSGFERSEGVVLGHNRLAIIDIDPRSNQPFSYGYLKIVFNGEIYNYRELRKTLIDLGHHFHTTCDTEVICAAYMEYGANCVDHFNGMFAFVIHDMRKGLLFGARDRLGKKPLYYYKGEGFEFASQPSQISMDKELSINPDAVSAYLHWSYIPDQYCIFKGIEKLKAGHCFTYNLHKGILVERKYWDMDQQSTGIYSKSYAEAKEELGLLIQDAVRIRLHADVPLGIFLSGGIDSSLVASLAAKENALTKTFCIRFEDKNLDESIHAEKIAHYLGTEHQTITCLHSDGLDMLQNYGCFFDEPFADPSAIPLMLLAKHTKKHVTVALSGDGGDEGFLGYGRYDWMKKAGWAYQLPLSMRSTLFSLAKLSPNYRHRLIGAGLVQKDLASLYEGLCTGMDTSWLSEKHYQTDQPHRWLLEQDQQPLMQRLSNYDIKTYLCDDINTKVDRATMAYALEARAPLMDYRVMEFANQLPVHYKMGGRFGKKRIIKDLLFDRLPEDFFKRPKAGFTLPIKSWLQNELKEYVLDHLSLSSLSDIPGLVPTKVKKMIDLHLAGKHNYSSQIWSVLMLKRWLDSNKLTHKKILVNQE</sequence>
<comment type="similarity">
    <text evidence="2">Belongs to the asparagine synthetase family.</text>
</comment>
<dbReference type="Gene3D" id="3.60.20.10">
    <property type="entry name" value="Glutamine Phosphoribosylpyrophosphate, subunit 1, domain 1"/>
    <property type="match status" value="1"/>
</dbReference>
<dbReference type="KEGG" id="proe:H9L23_09485"/>
<accession>A0A7G9QLQ4</accession>
<keyword evidence="5 9" id="KW-0067">ATP-binding</keyword>
<dbReference type="Pfam" id="PF00733">
    <property type="entry name" value="Asn_synthase"/>
    <property type="match status" value="1"/>
</dbReference>
<evidence type="ECO:0000256" key="5">
    <source>
        <dbReference type="ARBA" id="ARBA00022840"/>
    </source>
</evidence>
<dbReference type="InterPro" id="IPR051786">
    <property type="entry name" value="ASN_synthetase/amidase"/>
</dbReference>
<evidence type="ECO:0000256" key="3">
    <source>
        <dbReference type="ARBA" id="ARBA00012737"/>
    </source>
</evidence>
<gene>
    <name evidence="12" type="primary">asnB</name>
    <name evidence="12" type="ORF">H9L23_09485</name>
</gene>
<dbReference type="InterPro" id="IPR014729">
    <property type="entry name" value="Rossmann-like_a/b/a_fold"/>
</dbReference>
<dbReference type="InterPro" id="IPR006426">
    <property type="entry name" value="Asn_synth_AEB"/>
</dbReference>
<dbReference type="Proteomes" id="UP000515806">
    <property type="component" value="Chromosome"/>
</dbReference>
<comment type="catalytic activity">
    <reaction evidence="7">
        <text>L-aspartate + L-glutamine + ATP + H2O = L-asparagine + L-glutamate + AMP + diphosphate + H(+)</text>
        <dbReference type="Rhea" id="RHEA:12228"/>
        <dbReference type="ChEBI" id="CHEBI:15377"/>
        <dbReference type="ChEBI" id="CHEBI:15378"/>
        <dbReference type="ChEBI" id="CHEBI:29985"/>
        <dbReference type="ChEBI" id="CHEBI:29991"/>
        <dbReference type="ChEBI" id="CHEBI:30616"/>
        <dbReference type="ChEBI" id="CHEBI:33019"/>
        <dbReference type="ChEBI" id="CHEBI:58048"/>
        <dbReference type="ChEBI" id="CHEBI:58359"/>
        <dbReference type="ChEBI" id="CHEBI:456215"/>
        <dbReference type="EC" id="6.3.5.4"/>
    </reaction>
</comment>
<dbReference type="Pfam" id="PF13537">
    <property type="entry name" value="GATase_7"/>
    <property type="match status" value="1"/>
</dbReference>
<dbReference type="RefSeq" id="WP_187594724.1">
    <property type="nucleotide sequence ID" value="NZ_CP060723.1"/>
</dbReference>
<dbReference type="PIRSF" id="PIRSF001589">
    <property type="entry name" value="Asn_synthetase_glu-h"/>
    <property type="match status" value="1"/>
</dbReference>
<evidence type="ECO:0000313" key="13">
    <source>
        <dbReference type="Proteomes" id="UP000515806"/>
    </source>
</evidence>
<keyword evidence="8" id="KW-0028">Amino-acid biosynthesis</keyword>
<evidence type="ECO:0000259" key="11">
    <source>
        <dbReference type="PROSITE" id="PS51278"/>
    </source>
</evidence>
<evidence type="ECO:0000256" key="8">
    <source>
        <dbReference type="PIRSR" id="PIRSR001589-1"/>
    </source>
</evidence>
<name>A0A7G9QLQ4_9SPHI</name>
<dbReference type="SUPFAM" id="SSF56235">
    <property type="entry name" value="N-terminal nucleophile aminohydrolases (Ntn hydrolases)"/>
    <property type="match status" value="1"/>
</dbReference>
<dbReference type="PROSITE" id="PS51278">
    <property type="entry name" value="GATASE_TYPE_2"/>
    <property type="match status" value="1"/>
</dbReference>
<evidence type="ECO:0000256" key="2">
    <source>
        <dbReference type="ARBA" id="ARBA00005752"/>
    </source>
</evidence>
<dbReference type="CDD" id="cd00712">
    <property type="entry name" value="AsnB"/>
    <property type="match status" value="1"/>
</dbReference>
<dbReference type="InterPro" id="IPR029055">
    <property type="entry name" value="Ntn_hydrolases_N"/>
</dbReference>
<dbReference type="InterPro" id="IPR017932">
    <property type="entry name" value="GATase_2_dom"/>
</dbReference>
<reference evidence="12 13" key="1">
    <citation type="submission" date="2020-08" db="EMBL/GenBank/DDBJ databases">
        <title>Genome sequence of Pedobacter roseus KACC 11594T.</title>
        <authorList>
            <person name="Hyun D.-W."/>
            <person name="Bae J.-W."/>
        </authorList>
    </citation>
    <scope>NUCLEOTIDE SEQUENCE [LARGE SCALE GENOMIC DNA]</scope>
    <source>
        <strain evidence="12 13">KACC 11594</strain>
    </source>
</reference>
<comment type="pathway">
    <text evidence="1">Amino-acid biosynthesis; L-asparagine biosynthesis; L-asparagine from L-aspartate (L-Gln route): step 1/1.</text>
</comment>
<evidence type="ECO:0000256" key="9">
    <source>
        <dbReference type="PIRSR" id="PIRSR001589-2"/>
    </source>
</evidence>
<feature type="binding site" evidence="9">
    <location>
        <position position="94"/>
    </location>
    <ligand>
        <name>L-glutamine</name>
        <dbReference type="ChEBI" id="CHEBI:58359"/>
    </ligand>
</feature>
<keyword evidence="13" id="KW-1185">Reference proteome</keyword>
<dbReference type="GO" id="GO:0005524">
    <property type="term" value="F:ATP binding"/>
    <property type="evidence" value="ECO:0007669"/>
    <property type="project" value="UniProtKB-KW"/>
</dbReference>
<keyword evidence="8" id="KW-0061">Asparagine biosynthesis</keyword>
<feature type="active site" description="For GATase activity" evidence="8">
    <location>
        <position position="2"/>
    </location>
</feature>
<evidence type="ECO:0000256" key="4">
    <source>
        <dbReference type="ARBA" id="ARBA00022741"/>
    </source>
</evidence>
<dbReference type="InterPro" id="IPR001962">
    <property type="entry name" value="Asn_synthase"/>
</dbReference>
<evidence type="ECO:0000256" key="10">
    <source>
        <dbReference type="PIRSR" id="PIRSR001589-3"/>
    </source>
</evidence>
<dbReference type="Gene3D" id="3.40.50.620">
    <property type="entry name" value="HUPs"/>
    <property type="match status" value="1"/>
</dbReference>
<protein>
    <recommendedName>
        <fullName evidence="3">asparagine synthase (glutamine-hydrolyzing)</fullName>
        <ecNumber evidence="3">6.3.5.4</ecNumber>
    </recommendedName>
</protein>
<evidence type="ECO:0000313" key="12">
    <source>
        <dbReference type="EMBL" id="QNN44279.1"/>
    </source>
</evidence>
<feature type="binding site" evidence="9">
    <location>
        <position position="282"/>
    </location>
    <ligand>
        <name>ATP</name>
        <dbReference type="ChEBI" id="CHEBI:30616"/>
    </ligand>
</feature>
<proteinExistence type="inferred from homology"/>
<dbReference type="PANTHER" id="PTHR43284:SF1">
    <property type="entry name" value="ASPARAGINE SYNTHETASE"/>
    <property type="match status" value="1"/>
</dbReference>
<dbReference type="SUPFAM" id="SSF52402">
    <property type="entry name" value="Adenine nucleotide alpha hydrolases-like"/>
    <property type="match status" value="1"/>
</dbReference>
<dbReference type="InterPro" id="IPR033738">
    <property type="entry name" value="AsnB_N"/>
</dbReference>
<keyword evidence="6 8" id="KW-0315">Glutamine amidotransferase</keyword>
<dbReference type="GO" id="GO:0005829">
    <property type="term" value="C:cytosol"/>
    <property type="evidence" value="ECO:0007669"/>
    <property type="project" value="TreeGrafter"/>
</dbReference>
<keyword evidence="4 9" id="KW-0547">Nucleotide-binding</keyword>
<dbReference type="CDD" id="cd01991">
    <property type="entry name" value="Asn_synthase_B_C"/>
    <property type="match status" value="1"/>
</dbReference>
<keyword evidence="12" id="KW-0436">Ligase</keyword>
<feature type="binding site" evidence="9">
    <location>
        <begin position="355"/>
        <end position="356"/>
    </location>
    <ligand>
        <name>ATP</name>
        <dbReference type="ChEBI" id="CHEBI:30616"/>
    </ligand>
</feature>
<organism evidence="12 13">
    <name type="scientific">Pedobacter roseus</name>
    <dbReference type="NCBI Taxonomy" id="336820"/>
    <lineage>
        <taxon>Bacteria</taxon>
        <taxon>Pseudomonadati</taxon>
        <taxon>Bacteroidota</taxon>
        <taxon>Sphingobacteriia</taxon>
        <taxon>Sphingobacteriales</taxon>
        <taxon>Sphingobacteriaceae</taxon>
        <taxon>Pedobacter</taxon>
    </lineage>
</organism>
<dbReference type="EMBL" id="CP060723">
    <property type="protein sequence ID" value="QNN44279.1"/>
    <property type="molecule type" value="Genomic_DNA"/>
</dbReference>
<dbReference type="GO" id="GO:0006529">
    <property type="term" value="P:asparagine biosynthetic process"/>
    <property type="evidence" value="ECO:0007669"/>
    <property type="project" value="UniProtKB-KW"/>
</dbReference>
<dbReference type="EC" id="6.3.5.4" evidence="3"/>
<dbReference type="PANTHER" id="PTHR43284">
    <property type="entry name" value="ASPARAGINE SYNTHETASE (GLUTAMINE-HYDROLYZING)"/>
    <property type="match status" value="1"/>
</dbReference>
<evidence type="ECO:0000256" key="7">
    <source>
        <dbReference type="ARBA" id="ARBA00048741"/>
    </source>
</evidence>
<feature type="site" description="Important for beta-aspartyl-AMP intermediate formation" evidence="10">
    <location>
        <position position="357"/>
    </location>
</feature>